<dbReference type="InterPro" id="IPR051164">
    <property type="entry name" value="NmrA-like_oxidored"/>
</dbReference>
<feature type="domain" description="NmrA-like" evidence="3">
    <location>
        <begin position="6"/>
        <end position="272"/>
    </location>
</feature>
<dbReference type="InterPro" id="IPR036291">
    <property type="entry name" value="NAD(P)-bd_dom_sf"/>
</dbReference>
<keyword evidence="2" id="KW-0521">NADP</keyword>
<proteinExistence type="inferred from homology"/>
<dbReference type="Proteomes" id="UP000039046">
    <property type="component" value="Unassembled WGS sequence"/>
</dbReference>
<keyword evidence="5" id="KW-1185">Reference proteome</keyword>
<dbReference type="AlphaFoldDB" id="A0A0A1TKI6"/>
<comment type="similarity">
    <text evidence="1">Belongs to the NmrA-type oxidoreductase family.</text>
</comment>
<dbReference type="HOGENOM" id="CLU_007383_8_5_1"/>
<gene>
    <name evidence="4" type="ORF">VHEMI06200</name>
</gene>
<evidence type="ECO:0000256" key="1">
    <source>
        <dbReference type="ARBA" id="ARBA00006328"/>
    </source>
</evidence>
<evidence type="ECO:0000313" key="4">
    <source>
        <dbReference type="EMBL" id="CEJ90412.1"/>
    </source>
</evidence>
<dbReference type="Pfam" id="PF05368">
    <property type="entry name" value="NmrA"/>
    <property type="match status" value="1"/>
</dbReference>
<dbReference type="PANTHER" id="PTHR42748:SF7">
    <property type="entry name" value="NMRA LIKE REDOX SENSOR 1-RELATED"/>
    <property type="match status" value="1"/>
</dbReference>
<dbReference type="STRING" id="1531966.A0A0A1TKI6"/>
<dbReference type="EMBL" id="CDHN01000003">
    <property type="protein sequence ID" value="CEJ90412.1"/>
    <property type="molecule type" value="Genomic_DNA"/>
</dbReference>
<evidence type="ECO:0000256" key="2">
    <source>
        <dbReference type="ARBA" id="ARBA00022857"/>
    </source>
</evidence>
<protein>
    <recommendedName>
        <fullName evidence="3">NmrA-like domain-containing protein</fullName>
    </recommendedName>
</protein>
<dbReference type="PANTHER" id="PTHR42748">
    <property type="entry name" value="NITROGEN METABOLITE REPRESSION PROTEIN NMRA FAMILY MEMBER"/>
    <property type="match status" value="1"/>
</dbReference>
<reference evidence="4 5" key="1">
    <citation type="journal article" date="2015" name="Genome Announc.">
        <title>Draft Genome Sequence and Gene Annotation of the Entomopathogenic Fungus Verticillium hemipterigenum.</title>
        <authorList>
            <person name="Horn F."/>
            <person name="Habel A."/>
            <person name="Scharf D.H."/>
            <person name="Dworschak J."/>
            <person name="Brakhage A.A."/>
            <person name="Guthke R."/>
            <person name="Hertweck C."/>
            <person name="Linde J."/>
        </authorList>
    </citation>
    <scope>NUCLEOTIDE SEQUENCE [LARGE SCALE GENOMIC DNA]</scope>
</reference>
<dbReference type="SUPFAM" id="SSF51735">
    <property type="entry name" value="NAD(P)-binding Rossmann-fold domains"/>
    <property type="match status" value="1"/>
</dbReference>
<dbReference type="OrthoDB" id="300709at2759"/>
<dbReference type="Gene3D" id="3.40.50.720">
    <property type="entry name" value="NAD(P)-binding Rossmann-like Domain"/>
    <property type="match status" value="1"/>
</dbReference>
<dbReference type="Gene3D" id="3.90.25.10">
    <property type="entry name" value="UDP-galactose 4-epimerase, domain 1"/>
    <property type="match status" value="1"/>
</dbReference>
<evidence type="ECO:0000313" key="5">
    <source>
        <dbReference type="Proteomes" id="UP000039046"/>
    </source>
</evidence>
<sequence length="346" mass="36878">MTTMTSKLVLVYSATSRQGESVVRSLLDNASGAFKVRGTTRDVNSDKSKSLIALGVEMVSIDAAGGLESLGAQALAAFDGCWGAFINIDSYNPVIVADGGPSVYDYSKIVVDAAAKAGVQHIVHSSLPPSSEISDGLISIDYFDDKDAINTYIKANPQFRTTTAINAGWYLENFLDKRLTPVIGGFPFTAEDGCLILRLPSFGGNGSMHFVDIEQDFGDFVHGVLVDPEVYNGASIQGFSVLDTPEALVQAFTQVTGKTARYVEITPKEFSTHGSRGLLAMKKEILYCQYNGGLFYGEPSDLGPAATLKAIAAEARGRRPVASGNSGLSSVLDFVKQHFARDSSLS</sequence>
<dbReference type="InterPro" id="IPR008030">
    <property type="entry name" value="NmrA-like"/>
</dbReference>
<accession>A0A0A1TKI6</accession>
<dbReference type="GO" id="GO:0005634">
    <property type="term" value="C:nucleus"/>
    <property type="evidence" value="ECO:0007669"/>
    <property type="project" value="TreeGrafter"/>
</dbReference>
<name>A0A0A1TKI6_9HYPO</name>
<organism evidence="4 5">
    <name type="scientific">[Torrubiella] hemipterigena</name>
    <dbReference type="NCBI Taxonomy" id="1531966"/>
    <lineage>
        <taxon>Eukaryota</taxon>
        <taxon>Fungi</taxon>
        <taxon>Dikarya</taxon>
        <taxon>Ascomycota</taxon>
        <taxon>Pezizomycotina</taxon>
        <taxon>Sordariomycetes</taxon>
        <taxon>Hypocreomycetidae</taxon>
        <taxon>Hypocreales</taxon>
        <taxon>Clavicipitaceae</taxon>
        <taxon>Clavicipitaceae incertae sedis</taxon>
        <taxon>'Torrubiella' clade</taxon>
    </lineage>
</organism>
<evidence type="ECO:0000259" key="3">
    <source>
        <dbReference type="Pfam" id="PF05368"/>
    </source>
</evidence>